<accession>A4JFQ9</accession>
<dbReference type="AlphaFoldDB" id="A4JFQ9"/>
<name>A4JFQ9_BURVG</name>
<evidence type="ECO:0000256" key="1">
    <source>
        <dbReference type="SAM" id="MobiDB-lite"/>
    </source>
</evidence>
<proteinExistence type="predicted"/>
<organism evidence="2 3">
    <name type="scientific">Burkholderia vietnamiensis (strain G4 / LMG 22486)</name>
    <name type="common">Burkholderia cepacia (strain R1808)</name>
    <dbReference type="NCBI Taxonomy" id="269482"/>
    <lineage>
        <taxon>Bacteria</taxon>
        <taxon>Pseudomonadati</taxon>
        <taxon>Pseudomonadota</taxon>
        <taxon>Betaproteobacteria</taxon>
        <taxon>Burkholderiales</taxon>
        <taxon>Burkholderiaceae</taxon>
        <taxon>Burkholderia</taxon>
        <taxon>Burkholderia cepacia complex</taxon>
    </lineage>
</organism>
<evidence type="ECO:0000313" key="2">
    <source>
        <dbReference type="EMBL" id="ABO55112.1"/>
    </source>
</evidence>
<evidence type="ECO:0000313" key="3">
    <source>
        <dbReference type="Proteomes" id="UP000002287"/>
    </source>
</evidence>
<gene>
    <name evidence="2" type="ordered locus">Bcep1808_2110</name>
</gene>
<reference evidence="3" key="1">
    <citation type="submission" date="2007-03" db="EMBL/GenBank/DDBJ databases">
        <title>Complete sequence of chromosome 1 of Burkholderia vietnamiensis G4.</title>
        <authorList>
            <consortium name="US DOE Joint Genome Institute"/>
            <person name="Copeland A."/>
            <person name="Lucas S."/>
            <person name="Lapidus A."/>
            <person name="Barry K."/>
            <person name="Detter J.C."/>
            <person name="Glavina del Rio T."/>
            <person name="Hammon N."/>
            <person name="Israni S."/>
            <person name="Dalin E."/>
            <person name="Tice H."/>
            <person name="Pitluck S."/>
            <person name="Chain P."/>
            <person name="Malfatti S."/>
            <person name="Shin M."/>
            <person name="Vergez L."/>
            <person name="Schmutz J."/>
            <person name="Larimer F."/>
            <person name="Land M."/>
            <person name="Hauser L."/>
            <person name="Kyrpides N."/>
            <person name="Tiedje J."/>
            <person name="Richardson P."/>
        </authorList>
    </citation>
    <scope>NUCLEOTIDE SEQUENCE [LARGE SCALE GENOMIC DNA]</scope>
    <source>
        <strain evidence="3">G4 / LMG 22486</strain>
    </source>
</reference>
<feature type="compositionally biased region" description="Low complexity" evidence="1">
    <location>
        <begin position="11"/>
        <end position="48"/>
    </location>
</feature>
<dbReference type="eggNOG" id="ENOG5030WI9">
    <property type="taxonomic scope" value="Bacteria"/>
</dbReference>
<dbReference type="EMBL" id="CP000614">
    <property type="protein sequence ID" value="ABO55112.1"/>
    <property type="molecule type" value="Genomic_DNA"/>
</dbReference>
<dbReference type="HOGENOM" id="CLU_780054_0_0_4"/>
<protein>
    <submittedName>
        <fullName evidence="2">Uncharacterized protein</fullName>
    </submittedName>
</protein>
<dbReference type="Proteomes" id="UP000002287">
    <property type="component" value="Chromosome 1"/>
</dbReference>
<dbReference type="KEGG" id="bvi:Bcep1808_2110"/>
<sequence length="355" mass="38870">MPVQSKTKKNAGAVSATATAKKATKVTKTAKPSASAKSSAKSGTKTKPQSVVGKIVRAGVSPRRAASRADAVGRQPKDDPAPTRRKRALSQVEAAQLRWQEAEEARDELPVATKEQILDFQLDFIIDAGMLLFTEDPVVLASARSDSPEPDERLASFLERTFGTRKPNAMIARFVPISDFKGNNLIRTLIPETAGVDVAAVIDRAKARADERVEETADKLRTRHKQRVAAVRAERDAQQAHDARRLAEYPGEWLFDHASELADVNGAAGGQTPTDERVVRRLFEISSAAREHREANPDGDAVASVELVVGQLIEAYNGMAQHEHRRGEEDKRRIRELEAQVAKLQDGDRPAQRVA</sequence>
<feature type="region of interest" description="Disordered" evidence="1">
    <location>
        <begin position="1"/>
        <end position="87"/>
    </location>
</feature>